<dbReference type="InterPro" id="IPR011053">
    <property type="entry name" value="Single_hybrid_motif"/>
</dbReference>
<dbReference type="PROSITE" id="PS50968">
    <property type="entry name" value="BIOTINYL_LIPOYL"/>
    <property type="match status" value="1"/>
</dbReference>
<keyword evidence="6" id="KW-1185">Reference proteome</keyword>
<organism evidence="5 6">
    <name type="scientific">Flaviflexus salsibiostraticola</name>
    <dbReference type="NCBI Taxonomy" id="1282737"/>
    <lineage>
        <taxon>Bacteria</taxon>
        <taxon>Bacillati</taxon>
        <taxon>Actinomycetota</taxon>
        <taxon>Actinomycetes</taxon>
        <taxon>Actinomycetales</taxon>
        <taxon>Actinomycetaceae</taxon>
        <taxon>Flaviflexus</taxon>
    </lineage>
</organism>
<dbReference type="EMBL" id="CP034438">
    <property type="protein sequence ID" value="AZN29087.1"/>
    <property type="molecule type" value="Genomic_DNA"/>
</dbReference>
<proteinExistence type="inferred from homology"/>
<accession>A0A3S8Z6G8</accession>
<sequence>MSWPGPPTTKGASVYPNDRKYSPDHEWLKEGAPSRVGITAYAATSLDEAVYVELPQVGAVVTAGVACGEIESVKSVSDLVAPASGTVTAVNDSVVDDPKLATDDPHGEGWLYEIEVTTTDDALMDAPAYESFVAELQ</sequence>
<name>A0A3S8Z6G8_9ACTO</name>
<dbReference type="SUPFAM" id="SSF51230">
    <property type="entry name" value="Single hybrid motif"/>
    <property type="match status" value="1"/>
</dbReference>
<protein>
    <recommendedName>
        <fullName evidence="2">Glycine cleavage system H protein</fullName>
    </recommendedName>
</protein>
<feature type="modified residue" description="N6-lipoyllysine" evidence="2">
    <location>
        <position position="74"/>
    </location>
</feature>
<evidence type="ECO:0000313" key="5">
    <source>
        <dbReference type="EMBL" id="AZN29087.1"/>
    </source>
</evidence>
<feature type="domain" description="Lipoyl-binding" evidence="4">
    <location>
        <begin position="33"/>
        <end position="115"/>
    </location>
</feature>
<dbReference type="CDD" id="cd06848">
    <property type="entry name" value="GCS_H"/>
    <property type="match status" value="1"/>
</dbReference>
<evidence type="ECO:0000256" key="1">
    <source>
        <dbReference type="ARBA" id="ARBA00022823"/>
    </source>
</evidence>
<dbReference type="HAMAP" id="MF_00272">
    <property type="entry name" value="GcvH"/>
    <property type="match status" value="1"/>
</dbReference>
<gene>
    <name evidence="2" type="primary">gcvH</name>
    <name evidence="5" type="ORF">EJO69_01315</name>
</gene>
<dbReference type="OrthoDB" id="9796712at2"/>
<dbReference type="KEGG" id="fsl:EJO69_01315"/>
<evidence type="ECO:0000256" key="3">
    <source>
        <dbReference type="SAM" id="MobiDB-lite"/>
    </source>
</evidence>
<comment type="cofactor">
    <cofactor evidence="2">
        <name>(R)-lipoate</name>
        <dbReference type="ChEBI" id="CHEBI:83088"/>
    </cofactor>
    <text evidence="2">Binds 1 lipoyl cofactor covalently.</text>
</comment>
<dbReference type="InterPro" id="IPR033753">
    <property type="entry name" value="GCV_H/Fam206"/>
</dbReference>
<comment type="function">
    <text evidence="2">The glycine cleavage system catalyzes the degradation of glycine. The H protein shuttles the methylamine group of glycine from the P protein to the T protein.</text>
</comment>
<evidence type="ECO:0000259" key="4">
    <source>
        <dbReference type="PROSITE" id="PS50968"/>
    </source>
</evidence>
<dbReference type="Gene3D" id="2.40.50.100">
    <property type="match status" value="1"/>
</dbReference>
<dbReference type="PANTHER" id="PTHR11715">
    <property type="entry name" value="GLYCINE CLEAVAGE SYSTEM H PROTEIN"/>
    <property type="match status" value="1"/>
</dbReference>
<comment type="similarity">
    <text evidence="2">Belongs to the GcvH family.</text>
</comment>
<evidence type="ECO:0000313" key="6">
    <source>
        <dbReference type="Proteomes" id="UP000270021"/>
    </source>
</evidence>
<dbReference type="GO" id="GO:0005960">
    <property type="term" value="C:glycine cleavage complex"/>
    <property type="evidence" value="ECO:0007669"/>
    <property type="project" value="InterPro"/>
</dbReference>
<evidence type="ECO:0000256" key="2">
    <source>
        <dbReference type="HAMAP-Rule" id="MF_00272"/>
    </source>
</evidence>
<dbReference type="GO" id="GO:0009249">
    <property type="term" value="P:protein lipoylation"/>
    <property type="evidence" value="ECO:0007669"/>
    <property type="project" value="TreeGrafter"/>
</dbReference>
<keyword evidence="1 2" id="KW-0450">Lipoyl</keyword>
<feature type="region of interest" description="Disordered" evidence="3">
    <location>
        <begin position="1"/>
        <end position="22"/>
    </location>
</feature>
<dbReference type="Pfam" id="PF01597">
    <property type="entry name" value="GCV_H"/>
    <property type="match status" value="1"/>
</dbReference>
<dbReference type="NCBIfam" id="NF002270">
    <property type="entry name" value="PRK01202.1"/>
    <property type="match status" value="1"/>
</dbReference>
<dbReference type="InterPro" id="IPR002930">
    <property type="entry name" value="GCV_H"/>
</dbReference>
<reference evidence="5 6" key="1">
    <citation type="submission" date="2018-12" db="EMBL/GenBank/DDBJ databases">
        <title>Complete genome sequence of Flaviflexus salsibiostraticola KCTC 33148.</title>
        <authorList>
            <person name="Bae J.-W."/>
        </authorList>
    </citation>
    <scope>NUCLEOTIDE SEQUENCE [LARGE SCALE GENOMIC DNA]</scope>
    <source>
        <strain evidence="5 6">KCTC 33148</strain>
    </source>
</reference>
<dbReference type="Proteomes" id="UP000270021">
    <property type="component" value="Chromosome"/>
</dbReference>
<dbReference type="InterPro" id="IPR000089">
    <property type="entry name" value="Biotin_lipoyl"/>
</dbReference>
<comment type="subunit">
    <text evidence="2">The glycine cleavage system is composed of four proteins: P, T, L and H.</text>
</comment>
<dbReference type="GO" id="GO:0005829">
    <property type="term" value="C:cytosol"/>
    <property type="evidence" value="ECO:0007669"/>
    <property type="project" value="TreeGrafter"/>
</dbReference>
<dbReference type="AlphaFoldDB" id="A0A3S8Z6G8"/>
<dbReference type="PANTHER" id="PTHR11715:SF3">
    <property type="entry name" value="GLYCINE CLEAVAGE SYSTEM H PROTEIN-RELATED"/>
    <property type="match status" value="1"/>
</dbReference>
<dbReference type="GO" id="GO:0019464">
    <property type="term" value="P:glycine decarboxylation via glycine cleavage system"/>
    <property type="evidence" value="ECO:0007669"/>
    <property type="project" value="UniProtKB-UniRule"/>
</dbReference>